<feature type="compositionally biased region" description="Polar residues" evidence="7">
    <location>
        <begin position="181"/>
        <end position="197"/>
    </location>
</feature>
<dbReference type="Bgee" id="ENSAMXG00000037996">
    <property type="expression patterns" value="Expressed in zone of skin and 14 other cell types or tissues"/>
</dbReference>
<accession>A0A3B1KC74</accession>
<dbReference type="Ensembl" id="ENSAMXT00000040692.1">
    <property type="protein sequence ID" value="ENSAMXP00000052063.1"/>
    <property type="gene ID" value="ENSAMXG00000037996.1"/>
</dbReference>
<feature type="region of interest" description="Disordered" evidence="7">
    <location>
        <begin position="181"/>
        <end position="251"/>
    </location>
</feature>
<evidence type="ECO:0000313" key="10">
    <source>
        <dbReference type="Proteomes" id="UP000018467"/>
    </source>
</evidence>
<feature type="domain" description="MARVEL" evidence="8">
    <location>
        <begin position="23"/>
        <end position="173"/>
    </location>
</feature>
<dbReference type="PANTHER" id="PTHR10838:SF33">
    <property type="entry name" value="SYNAPTOGYRIN"/>
    <property type="match status" value="1"/>
</dbReference>
<reference evidence="10" key="2">
    <citation type="journal article" date="2014" name="Nat. Commun.">
        <title>The cavefish genome reveals candidate genes for eye loss.</title>
        <authorList>
            <person name="McGaugh S.E."/>
            <person name="Gross J.B."/>
            <person name="Aken B."/>
            <person name="Blin M."/>
            <person name="Borowsky R."/>
            <person name="Chalopin D."/>
            <person name="Hinaux H."/>
            <person name="Jeffery W.R."/>
            <person name="Keene A."/>
            <person name="Ma L."/>
            <person name="Minx P."/>
            <person name="Murphy D."/>
            <person name="O'Quin K.E."/>
            <person name="Retaux S."/>
            <person name="Rohner N."/>
            <person name="Searle S.M."/>
            <person name="Stahl B.A."/>
            <person name="Tabin C."/>
            <person name="Volff J.N."/>
            <person name="Yoshizawa M."/>
            <person name="Warren W.C."/>
        </authorList>
    </citation>
    <scope>NUCLEOTIDE SEQUENCE [LARGE SCALE GENOMIC DNA]</scope>
    <source>
        <strain evidence="10">female</strain>
    </source>
</reference>
<comment type="similarity">
    <text evidence="2 6">Belongs to the synaptogyrin family.</text>
</comment>
<evidence type="ECO:0000256" key="5">
    <source>
        <dbReference type="ARBA" id="ARBA00023136"/>
    </source>
</evidence>
<dbReference type="FunCoup" id="A0A3B1KC74">
    <property type="interactions" value="72"/>
</dbReference>
<sequence length="251" mass="27559">MESGETSVYGASLAGGSFDFVKFIKQPQTILRVLSWVFSIVVFATITAEGYVNPPNHSQVVCVFNKNDGACHYGVGIGIIGFLACVGFLMVDIYLPMMSNAQERKRVVTADLVFSAAWTFLWFVCFCVLANQWANTVDVNGIPTDAVHAIIAFSFFSIATWGALTYLALMRFRQGVGEVSQNYGESAPDQTSSQYPTSYVPPDHNSTYPATTYPASAYPSFPPGRPDIYQQPPFVTKQEPMGDSDYQPPAY</sequence>
<dbReference type="Proteomes" id="UP000018467">
    <property type="component" value="Unassembled WGS sequence"/>
</dbReference>
<keyword evidence="4 6" id="KW-1133">Transmembrane helix</keyword>
<evidence type="ECO:0000259" key="8">
    <source>
        <dbReference type="PROSITE" id="PS51225"/>
    </source>
</evidence>
<dbReference type="InParanoid" id="A0A3B1KC74"/>
<evidence type="ECO:0000256" key="3">
    <source>
        <dbReference type="ARBA" id="ARBA00022692"/>
    </source>
</evidence>
<feature type="transmembrane region" description="Helical" evidence="6">
    <location>
        <begin position="33"/>
        <end position="52"/>
    </location>
</feature>
<name>A0A3B1KC74_ASTMX</name>
<feature type="transmembrane region" description="Helical" evidence="6">
    <location>
        <begin position="146"/>
        <end position="169"/>
    </location>
</feature>
<dbReference type="GO" id="GO:0031594">
    <property type="term" value="C:neuromuscular junction"/>
    <property type="evidence" value="ECO:0007669"/>
    <property type="project" value="TreeGrafter"/>
</dbReference>
<evidence type="ECO:0000313" key="9">
    <source>
        <dbReference type="Ensembl" id="ENSAMXP00000052063.1"/>
    </source>
</evidence>
<feature type="transmembrane region" description="Helical" evidence="6">
    <location>
        <begin position="72"/>
        <end position="95"/>
    </location>
</feature>
<keyword evidence="10" id="KW-1185">Reference proteome</keyword>
<dbReference type="InterPro" id="IPR008253">
    <property type="entry name" value="Marvel"/>
</dbReference>
<evidence type="ECO:0000256" key="7">
    <source>
        <dbReference type="SAM" id="MobiDB-lite"/>
    </source>
</evidence>
<comment type="subcellular location">
    <subcellularLocation>
        <location evidence="1 6">Membrane</location>
        <topology evidence="1 6">Multi-pass membrane protein</topology>
    </subcellularLocation>
</comment>
<dbReference type="PANTHER" id="PTHR10838">
    <property type="entry name" value="SYNAPTOGYRIN"/>
    <property type="match status" value="1"/>
</dbReference>
<organism evidence="9 10">
    <name type="scientific">Astyanax mexicanus</name>
    <name type="common">Blind cave fish</name>
    <name type="synonym">Astyanax fasciatus mexicanus</name>
    <dbReference type="NCBI Taxonomy" id="7994"/>
    <lineage>
        <taxon>Eukaryota</taxon>
        <taxon>Metazoa</taxon>
        <taxon>Chordata</taxon>
        <taxon>Craniata</taxon>
        <taxon>Vertebrata</taxon>
        <taxon>Euteleostomi</taxon>
        <taxon>Actinopterygii</taxon>
        <taxon>Neopterygii</taxon>
        <taxon>Teleostei</taxon>
        <taxon>Ostariophysi</taxon>
        <taxon>Characiformes</taxon>
        <taxon>Characoidei</taxon>
        <taxon>Acestrorhamphidae</taxon>
        <taxon>Acestrorhamphinae</taxon>
        <taxon>Astyanax</taxon>
    </lineage>
</organism>
<keyword evidence="3 6" id="KW-0812">Transmembrane</keyword>
<dbReference type="GO" id="GO:0030672">
    <property type="term" value="C:synaptic vesicle membrane"/>
    <property type="evidence" value="ECO:0007669"/>
    <property type="project" value="TreeGrafter"/>
</dbReference>
<dbReference type="InterPro" id="IPR016579">
    <property type="entry name" value="Synaptogyrin"/>
</dbReference>
<evidence type="ECO:0000256" key="1">
    <source>
        <dbReference type="ARBA" id="ARBA00004141"/>
    </source>
</evidence>
<evidence type="ECO:0000256" key="2">
    <source>
        <dbReference type="ARBA" id="ARBA00010252"/>
    </source>
</evidence>
<dbReference type="Pfam" id="PF01284">
    <property type="entry name" value="MARVEL"/>
    <property type="match status" value="1"/>
</dbReference>
<dbReference type="GeneTree" id="ENSGT00950000182935"/>
<dbReference type="PROSITE" id="PS51225">
    <property type="entry name" value="MARVEL"/>
    <property type="match status" value="1"/>
</dbReference>
<evidence type="ECO:0000256" key="4">
    <source>
        <dbReference type="ARBA" id="ARBA00022989"/>
    </source>
</evidence>
<keyword evidence="5 6" id="KW-0472">Membrane</keyword>
<reference evidence="9" key="3">
    <citation type="submission" date="2025-08" db="UniProtKB">
        <authorList>
            <consortium name="Ensembl"/>
        </authorList>
    </citation>
    <scope>IDENTIFICATION</scope>
</reference>
<dbReference type="AlphaFoldDB" id="A0A3B1KC74"/>
<protein>
    <recommendedName>
        <fullName evidence="6">Synaptogyrin</fullName>
    </recommendedName>
</protein>
<reference evidence="9" key="4">
    <citation type="submission" date="2025-09" db="UniProtKB">
        <authorList>
            <consortium name="Ensembl"/>
        </authorList>
    </citation>
    <scope>IDENTIFICATION</scope>
</reference>
<dbReference type="PIRSF" id="PIRSF011282">
    <property type="entry name" value="Synaptogyrin"/>
    <property type="match status" value="1"/>
</dbReference>
<feature type="transmembrane region" description="Helical" evidence="6">
    <location>
        <begin position="107"/>
        <end position="134"/>
    </location>
</feature>
<feature type="compositionally biased region" description="Polar residues" evidence="7">
    <location>
        <begin position="204"/>
        <end position="214"/>
    </location>
</feature>
<evidence type="ECO:0000256" key="6">
    <source>
        <dbReference type="PIRNR" id="PIRNR011282"/>
    </source>
</evidence>
<reference evidence="10" key="1">
    <citation type="submission" date="2013-03" db="EMBL/GenBank/DDBJ databases">
        <authorList>
            <person name="Jeffery W."/>
            <person name="Warren W."/>
            <person name="Wilson R.K."/>
        </authorList>
    </citation>
    <scope>NUCLEOTIDE SEQUENCE</scope>
    <source>
        <strain evidence="10">female</strain>
    </source>
</reference>
<proteinExistence type="inferred from homology"/>